<proteinExistence type="predicted"/>
<comment type="caution">
    <text evidence="1">The sequence shown here is derived from an EMBL/GenBank/DDBJ whole genome shotgun (WGS) entry which is preliminary data.</text>
</comment>
<dbReference type="EMBL" id="JACCJC010000022">
    <property type="protein sequence ID" value="KAF6235775.1"/>
    <property type="molecule type" value="Genomic_DNA"/>
</dbReference>
<dbReference type="GeneID" id="59287631"/>
<dbReference type="Gene3D" id="1.25.40.10">
    <property type="entry name" value="Tetratricopeptide repeat domain"/>
    <property type="match status" value="1"/>
</dbReference>
<dbReference type="Proteomes" id="UP000578531">
    <property type="component" value="Unassembled WGS sequence"/>
</dbReference>
<name>A0A8H6L525_9LECA</name>
<keyword evidence="2" id="KW-1185">Reference proteome</keyword>
<dbReference type="AlphaFoldDB" id="A0A8H6L525"/>
<dbReference type="InterPro" id="IPR011990">
    <property type="entry name" value="TPR-like_helical_dom_sf"/>
</dbReference>
<sequence length="143" mass="16296">MRKSSGIDHADTLFSAWSLAVCLLRTKRKLPEPETLCRRTIVLREATVGKTHKQTLLMLQLLAFALNLQGRTAENTTQLQDLEARLEENGQETQLHGVILQDLMNATNSSKHYVKVQSYGYKYLHLREQTRGKDSLEVANVLF</sequence>
<evidence type="ECO:0000313" key="2">
    <source>
        <dbReference type="Proteomes" id="UP000578531"/>
    </source>
</evidence>
<protein>
    <submittedName>
        <fullName evidence="1">Uncharacterized protein</fullName>
    </submittedName>
</protein>
<evidence type="ECO:0000313" key="1">
    <source>
        <dbReference type="EMBL" id="KAF6235775.1"/>
    </source>
</evidence>
<organism evidence="1 2">
    <name type="scientific">Letharia columbiana</name>
    <dbReference type="NCBI Taxonomy" id="112416"/>
    <lineage>
        <taxon>Eukaryota</taxon>
        <taxon>Fungi</taxon>
        <taxon>Dikarya</taxon>
        <taxon>Ascomycota</taxon>
        <taxon>Pezizomycotina</taxon>
        <taxon>Lecanoromycetes</taxon>
        <taxon>OSLEUM clade</taxon>
        <taxon>Lecanoromycetidae</taxon>
        <taxon>Lecanorales</taxon>
        <taxon>Lecanorineae</taxon>
        <taxon>Parmeliaceae</taxon>
        <taxon>Letharia</taxon>
    </lineage>
</organism>
<gene>
    <name evidence="1" type="ORF">HO173_005970</name>
</gene>
<reference evidence="1 2" key="1">
    <citation type="journal article" date="2020" name="Genomics">
        <title>Complete, high-quality genomes from long-read metagenomic sequencing of two wolf lichen thalli reveals enigmatic genome architecture.</title>
        <authorList>
            <person name="McKenzie S.K."/>
            <person name="Walston R.F."/>
            <person name="Allen J.L."/>
        </authorList>
    </citation>
    <scope>NUCLEOTIDE SEQUENCE [LARGE SCALE GENOMIC DNA]</scope>
    <source>
        <strain evidence="1">WasteWater2</strain>
    </source>
</reference>
<accession>A0A8H6L525</accession>
<dbReference type="RefSeq" id="XP_037165142.1">
    <property type="nucleotide sequence ID" value="XM_037307882.1"/>
</dbReference>